<evidence type="ECO:0000313" key="1">
    <source>
        <dbReference type="EMBL" id="EKD44281.1"/>
    </source>
</evidence>
<dbReference type="EMBL" id="AMFJ01028918">
    <property type="protein sequence ID" value="EKD44281.1"/>
    <property type="molecule type" value="Genomic_DNA"/>
</dbReference>
<gene>
    <name evidence="1" type="ORF">ACD_71C00187G0003</name>
</gene>
<evidence type="ECO:0008006" key="2">
    <source>
        <dbReference type="Google" id="ProtNLM"/>
    </source>
</evidence>
<accession>K1Z4T4</accession>
<sequence length="76" mass="9013">MLEKEIKDFLEKNNLKQSDIYLKLGLSKQNFYKAIRTKNFDNPSLQKILDFLWLEICISLQEKHGTLQKTILSPRT</sequence>
<dbReference type="AlphaFoldDB" id="K1Z4T4"/>
<comment type="caution">
    <text evidence="1">The sequence shown here is derived from an EMBL/GenBank/DDBJ whole genome shotgun (WGS) entry which is preliminary data.</text>
</comment>
<reference evidence="1" key="1">
    <citation type="journal article" date="2012" name="Science">
        <title>Fermentation, hydrogen, and sulfur metabolism in multiple uncultivated bacterial phyla.</title>
        <authorList>
            <person name="Wrighton K.C."/>
            <person name="Thomas B.C."/>
            <person name="Sharon I."/>
            <person name="Miller C.S."/>
            <person name="Castelle C.J."/>
            <person name="VerBerkmoes N.C."/>
            <person name="Wilkins M.J."/>
            <person name="Hettich R.L."/>
            <person name="Lipton M.S."/>
            <person name="Williams K.H."/>
            <person name="Long P.E."/>
            <person name="Banfield J.F."/>
        </authorList>
    </citation>
    <scope>NUCLEOTIDE SEQUENCE [LARGE SCALE GENOMIC DNA]</scope>
</reference>
<organism evidence="1">
    <name type="scientific">uncultured bacterium</name>
    <name type="common">gcode 4</name>
    <dbReference type="NCBI Taxonomy" id="1234023"/>
    <lineage>
        <taxon>Bacteria</taxon>
        <taxon>environmental samples</taxon>
    </lineage>
</organism>
<name>K1Z4T4_9BACT</name>
<proteinExistence type="predicted"/>
<protein>
    <recommendedName>
        <fullName evidence="2">HTH cro/C1-type domain-containing protein</fullName>
    </recommendedName>
</protein>